<dbReference type="SUPFAM" id="SSF51905">
    <property type="entry name" value="FAD/NAD(P)-binding domain"/>
    <property type="match status" value="1"/>
</dbReference>
<dbReference type="PANTHER" id="PTHR46091:SF3">
    <property type="entry name" value="AMINE OXIDASE DOMAIN-CONTAINING PROTEIN"/>
    <property type="match status" value="1"/>
</dbReference>
<dbReference type="OrthoDB" id="430606at2759"/>
<evidence type="ECO:0000313" key="9">
    <source>
        <dbReference type="EMBL" id="CAE7275360.1"/>
    </source>
</evidence>
<evidence type="ECO:0000256" key="6">
    <source>
        <dbReference type="ARBA" id="ARBA00023027"/>
    </source>
</evidence>
<feature type="domain" description="Amine oxidase" evidence="8">
    <location>
        <begin position="77"/>
        <end position="368"/>
    </location>
</feature>
<gene>
    <name evidence="9" type="primary">retsat</name>
    <name evidence="9" type="ORF">SNAT2548_LOCUS14609</name>
</gene>
<evidence type="ECO:0000256" key="3">
    <source>
        <dbReference type="ARBA" id="ARBA00022729"/>
    </source>
</evidence>
<keyword evidence="7" id="KW-1133">Transmembrane helix</keyword>
<keyword evidence="3" id="KW-0732">Signal</keyword>
<keyword evidence="4" id="KW-0274">FAD</keyword>
<name>A0A812N7P6_9DINO</name>
<dbReference type="EMBL" id="CAJNDS010001735">
    <property type="protein sequence ID" value="CAE7275360.1"/>
    <property type="molecule type" value="Genomic_DNA"/>
</dbReference>
<keyword evidence="10" id="KW-1185">Reference proteome</keyword>
<evidence type="ECO:0000256" key="4">
    <source>
        <dbReference type="ARBA" id="ARBA00022827"/>
    </source>
</evidence>
<evidence type="ECO:0000256" key="5">
    <source>
        <dbReference type="ARBA" id="ARBA00022857"/>
    </source>
</evidence>
<accession>A0A812N7P6</accession>
<dbReference type="PANTHER" id="PTHR46091">
    <property type="entry name" value="BLR7054 PROTEIN"/>
    <property type="match status" value="1"/>
</dbReference>
<organism evidence="9 10">
    <name type="scientific">Symbiodinium natans</name>
    <dbReference type="NCBI Taxonomy" id="878477"/>
    <lineage>
        <taxon>Eukaryota</taxon>
        <taxon>Sar</taxon>
        <taxon>Alveolata</taxon>
        <taxon>Dinophyceae</taxon>
        <taxon>Suessiales</taxon>
        <taxon>Symbiodiniaceae</taxon>
        <taxon>Symbiodinium</taxon>
    </lineage>
</organism>
<evidence type="ECO:0000256" key="7">
    <source>
        <dbReference type="SAM" id="Phobius"/>
    </source>
</evidence>
<dbReference type="InterPro" id="IPR036188">
    <property type="entry name" value="FAD/NAD-bd_sf"/>
</dbReference>
<dbReference type="Gene3D" id="3.50.50.60">
    <property type="entry name" value="FAD/NAD(P)-binding domain"/>
    <property type="match status" value="2"/>
</dbReference>
<sequence>MTLADSKNVARAAAATFLTASALLAIKVIRIKRRRGPKNFRSYQPVAPTQGDDCTRDRFSTKKLPKSIDAVVVGSGIGGLYLAALLAKSGRVVVVLEQHYVAGGCTHEFTDKGWTFDTGVHYVGRVEKYSKLLDLVSDEPVKFAQMGSPSDGFVYDQIKLGQEPAHSLRAGRQNFVQDLQERFPAEKEAIERYVDMVVKCNKGAELHFFGKLFPRPVELLLDFFLGSKFKKLAGRTAKEVLDELFTSELLKSTLLGQFGDYGMQPSAASFFIHAGIVAHYLDGGYYPVGGPQQISRGLIRTIEKAGGRCLVNAPVQRVDVAQNRATGVTLRNGVQISAPLVVSAAGAEATSKFFPQFALPPKLQGGISHMYAFLGLQGSKEELALSSSNLWALPSPDIEGDLARYYADPWPMVDSGSLLLFVGFPSAKDPQAAERHPGKSTCVIITEAREEWFSKWKDSKQGKRGEDYEQVKRRFQEGMIKGLLKHFPQLEGKIEYVEMGSPLSNVHYLSRAASYGLQHPPSRYTIAGGLHPGRLAGVEGMWLTGQDVTTNGFAGALMGGVLTAHGILGYGFWEIVVCGRDLITDMMNQQK</sequence>
<dbReference type="Proteomes" id="UP000604046">
    <property type="component" value="Unassembled WGS sequence"/>
</dbReference>
<proteinExistence type="inferred from homology"/>
<evidence type="ECO:0000256" key="2">
    <source>
        <dbReference type="ARBA" id="ARBA00022630"/>
    </source>
</evidence>
<comment type="caution">
    <text evidence="9">The sequence shown here is derived from an EMBL/GenBank/DDBJ whole genome shotgun (WGS) entry which is preliminary data.</text>
</comment>
<protein>
    <submittedName>
        <fullName evidence="9">Retsat protein</fullName>
    </submittedName>
</protein>
<comment type="similarity">
    <text evidence="1">Belongs to the carotenoid/retinoid oxidoreductase family. CrtISO subfamily.</text>
</comment>
<dbReference type="Pfam" id="PF01593">
    <property type="entry name" value="Amino_oxidase"/>
    <property type="match status" value="1"/>
</dbReference>
<keyword evidence="5" id="KW-0521">NADP</keyword>
<keyword evidence="6" id="KW-0520">NAD</keyword>
<dbReference type="GO" id="GO:0016491">
    <property type="term" value="F:oxidoreductase activity"/>
    <property type="evidence" value="ECO:0007669"/>
    <property type="project" value="InterPro"/>
</dbReference>
<dbReference type="InterPro" id="IPR002937">
    <property type="entry name" value="Amino_oxidase"/>
</dbReference>
<feature type="transmembrane region" description="Helical" evidence="7">
    <location>
        <begin position="12"/>
        <end position="29"/>
    </location>
</feature>
<keyword evidence="7" id="KW-0472">Membrane</keyword>
<feature type="transmembrane region" description="Helical" evidence="7">
    <location>
        <begin position="68"/>
        <end position="87"/>
    </location>
</feature>
<evidence type="ECO:0000313" key="10">
    <source>
        <dbReference type="Proteomes" id="UP000604046"/>
    </source>
</evidence>
<evidence type="ECO:0000256" key="1">
    <source>
        <dbReference type="ARBA" id="ARBA00005855"/>
    </source>
</evidence>
<dbReference type="InterPro" id="IPR052206">
    <property type="entry name" value="Retinol_saturase"/>
</dbReference>
<reference evidence="9" key="1">
    <citation type="submission" date="2021-02" db="EMBL/GenBank/DDBJ databases">
        <authorList>
            <person name="Dougan E. K."/>
            <person name="Rhodes N."/>
            <person name="Thang M."/>
            <person name="Chan C."/>
        </authorList>
    </citation>
    <scope>NUCLEOTIDE SEQUENCE</scope>
</reference>
<evidence type="ECO:0000259" key="8">
    <source>
        <dbReference type="Pfam" id="PF01593"/>
    </source>
</evidence>
<dbReference type="AlphaFoldDB" id="A0A812N7P6"/>
<keyword evidence="7" id="KW-0812">Transmembrane</keyword>
<keyword evidence="2" id="KW-0285">Flavoprotein</keyword>